<dbReference type="PANTHER" id="PTHR33371">
    <property type="entry name" value="INTERMEMBRANE PHOSPHOLIPID TRANSPORT SYSTEM BINDING PROTEIN MLAD-RELATED"/>
    <property type="match status" value="1"/>
</dbReference>
<evidence type="ECO:0000313" key="4">
    <source>
        <dbReference type="EMBL" id="ORA59584.1"/>
    </source>
</evidence>
<evidence type="ECO:0000256" key="1">
    <source>
        <dbReference type="SAM" id="MobiDB-lite"/>
    </source>
</evidence>
<evidence type="ECO:0000313" key="5">
    <source>
        <dbReference type="Proteomes" id="UP000192772"/>
    </source>
</evidence>
<dbReference type="GO" id="GO:0005576">
    <property type="term" value="C:extracellular region"/>
    <property type="evidence" value="ECO:0007669"/>
    <property type="project" value="TreeGrafter"/>
</dbReference>
<dbReference type="AlphaFoldDB" id="A0A1X0CHJ1"/>
<dbReference type="RefSeq" id="WP_064918965.1">
    <property type="nucleotide sequence ID" value="NZ_LZHS01000033.1"/>
</dbReference>
<evidence type="ECO:0000256" key="2">
    <source>
        <dbReference type="SAM" id="Phobius"/>
    </source>
</evidence>
<sequence length="489" mass="52608">MNLSKRVRIQLAFFMVITVSACGVMAFMYLRLPSTLFGIGRYHVTLNLPTAAGLYPNSNVTYRGTEVGRVEAVRLNAAGVDAVMSLRSDMKIPADLDAIVHSQTAAGEQFVDLVPRGGGGPHLRNGDVIPLDRASVPPDINTLLRAANTGLQAIPHGNLKTVIDESFTAVGGLGAELSRIVRFSTALASAARNNLDALTAVIDHSKPILDSQIDTSDSIQVWASNMANITEQLEAQDNSISILLDEGPPALDEARQLFDRLRPSLPILLTNLVSIADVALVYQPHLEQLLVLLPAGVEALQGAGLANRDTKQDYRGLYLSFNLNLNLPPPCTTGYLPARQMRPPSEVDYPDRPAGYLYCRVPQDSMFNVRGARNLPCAERPGKRAPTVEMCESDEEYVPLNDGFNWKGDPNATLSGQPVPQPRAGDPPLSSVPAQVPTALAPPIAIAEYDANTGTYAGPDGKHYTQSNLARTGGGPVTWQDLLLPPKSR</sequence>
<dbReference type="EMBL" id="MVHP01000043">
    <property type="protein sequence ID" value="ORA59584.1"/>
    <property type="molecule type" value="Genomic_DNA"/>
</dbReference>
<dbReference type="InterPro" id="IPR005693">
    <property type="entry name" value="Mce"/>
</dbReference>
<feature type="region of interest" description="Disordered" evidence="1">
    <location>
        <begin position="407"/>
        <end position="431"/>
    </location>
</feature>
<name>A0A1X0CHJ1_9MYCO</name>
<keyword evidence="2" id="KW-1133">Transmembrane helix</keyword>
<keyword evidence="2" id="KW-0472">Membrane</keyword>
<feature type="domain" description="Mce/MlaD" evidence="3">
    <location>
        <begin position="42"/>
        <end position="115"/>
    </location>
</feature>
<dbReference type="InterPro" id="IPR052336">
    <property type="entry name" value="MlaD_Phospholipid_Transporter"/>
</dbReference>
<dbReference type="STRING" id="81858.BST23_24225"/>
<proteinExistence type="predicted"/>
<dbReference type="Pfam" id="PF02470">
    <property type="entry name" value="MlaD"/>
    <property type="match status" value="1"/>
</dbReference>
<reference evidence="4 5" key="1">
    <citation type="submission" date="2017-02" db="EMBL/GenBank/DDBJ databases">
        <title>The new phylogeny of genus Mycobacterium.</title>
        <authorList>
            <person name="Tortoli E."/>
            <person name="Trovato A."/>
            <person name="Cirillo D.M."/>
        </authorList>
    </citation>
    <scope>NUCLEOTIDE SEQUENCE [LARGE SCALE GENOMIC DNA]</scope>
    <source>
        <strain evidence="4 5">FI-09383</strain>
    </source>
</reference>
<comment type="caution">
    <text evidence="4">The sequence shown here is derived from an EMBL/GenBank/DDBJ whole genome shotgun (WGS) entry which is preliminary data.</text>
</comment>
<feature type="region of interest" description="Disordered" evidence="1">
    <location>
        <begin position="455"/>
        <end position="489"/>
    </location>
</feature>
<protein>
    <submittedName>
        <fullName evidence="4">MCE family protein</fullName>
    </submittedName>
</protein>
<dbReference type="Proteomes" id="UP000192772">
    <property type="component" value="Unassembled WGS sequence"/>
</dbReference>
<evidence type="ECO:0000259" key="3">
    <source>
        <dbReference type="Pfam" id="PF02470"/>
    </source>
</evidence>
<dbReference type="InterPro" id="IPR003399">
    <property type="entry name" value="Mce/MlaD"/>
</dbReference>
<gene>
    <name evidence="4" type="ORF">BST23_24225</name>
</gene>
<dbReference type="OrthoDB" id="4741753at2"/>
<accession>A0A1X0CHJ1</accession>
<organism evidence="4 5">
    <name type="scientific">Mycolicibacterium elephantis</name>
    <dbReference type="NCBI Taxonomy" id="81858"/>
    <lineage>
        <taxon>Bacteria</taxon>
        <taxon>Bacillati</taxon>
        <taxon>Actinomycetota</taxon>
        <taxon>Actinomycetes</taxon>
        <taxon>Mycobacteriales</taxon>
        <taxon>Mycobacteriaceae</taxon>
        <taxon>Mycolicibacterium</taxon>
    </lineage>
</organism>
<dbReference type="PROSITE" id="PS51257">
    <property type="entry name" value="PROKAR_LIPOPROTEIN"/>
    <property type="match status" value="1"/>
</dbReference>
<keyword evidence="2" id="KW-0812">Transmembrane</keyword>
<feature type="transmembrane region" description="Helical" evidence="2">
    <location>
        <begin position="12"/>
        <end position="32"/>
    </location>
</feature>
<dbReference type="NCBIfam" id="TIGR00996">
    <property type="entry name" value="Mtu_fam_mce"/>
    <property type="match status" value="1"/>
</dbReference>
<dbReference type="PANTHER" id="PTHR33371:SF16">
    <property type="entry name" value="MCE-FAMILY PROTEIN MCE3F"/>
    <property type="match status" value="1"/>
</dbReference>